<comment type="caution">
    <text evidence="8">The sequence shown here is derived from an EMBL/GenBank/DDBJ whole genome shotgun (WGS) entry which is preliminary data.</text>
</comment>
<keyword evidence="9" id="KW-1185">Reference proteome</keyword>
<feature type="domain" description="TPX2 C-terminal" evidence="7">
    <location>
        <begin position="409"/>
        <end position="490"/>
    </location>
</feature>
<organism evidence="8 9">
    <name type="scientific">Lupinus albus</name>
    <name type="common">White lupine</name>
    <name type="synonym">Lupinus termis</name>
    <dbReference type="NCBI Taxonomy" id="3870"/>
    <lineage>
        <taxon>Eukaryota</taxon>
        <taxon>Viridiplantae</taxon>
        <taxon>Streptophyta</taxon>
        <taxon>Embryophyta</taxon>
        <taxon>Tracheophyta</taxon>
        <taxon>Spermatophyta</taxon>
        <taxon>Magnoliopsida</taxon>
        <taxon>eudicotyledons</taxon>
        <taxon>Gunneridae</taxon>
        <taxon>Pentapetalae</taxon>
        <taxon>rosids</taxon>
        <taxon>fabids</taxon>
        <taxon>Fabales</taxon>
        <taxon>Fabaceae</taxon>
        <taxon>Papilionoideae</taxon>
        <taxon>50 kb inversion clade</taxon>
        <taxon>genistoids sensu lato</taxon>
        <taxon>core genistoids</taxon>
        <taxon>Genisteae</taxon>
        <taxon>Lupinus</taxon>
    </lineage>
</organism>
<evidence type="ECO:0000256" key="1">
    <source>
        <dbReference type="ARBA" id="ARBA00004245"/>
    </source>
</evidence>
<sequence length="564" mass="63422">MGDSTCLMQPFCYASGVTNEANESNTIHALGQSISFGRFMSESMAWEKWSSFSHNRYVEEAERYAKPGSVAQKKAFFEAHYKKLAAQKAAAAAALLEQQAINAEAPNNAAAPNNEGEVVDSISTLDSQRTSPNSKMIVKEEQDSEALNLIHEEPDIMLKVKTNVHDSNSDVKRSYIPESDKIDEKKIEEKPLIGSSMKVELLNQLEYVDTHKEEIEKLSETTTPQIMTPILKGSDFDQEVLASQVKKKPPVSLSKLLNATRTSKFTSTPLKSTAPISSKRDTITTPMNNNNKPSSDRKRYTPKSLQMPVTFTPIREINRFTASVMKKFESTRTGAGSSKASKDSLTPLRTPTMASKVMQKHPSLTSLTKKNRNKTPIDLSDSGNRAAGSIWRLLSSENKTRSPVISSPFNLRTEERAARRQKATLLISLFFSSDSKLEEKFNAYEAQKVHLQTKIKEKKETEIMRKLRRSFCFKAKPLPDFYKERKASKDETKKEEGRKITPRHNLVESKISLPLNKPSLRCNVNKKFNGNSTNTMIHHKNSYSRMVTTLENTSPNILHGNHID</sequence>
<reference evidence="9" key="1">
    <citation type="journal article" date="2020" name="Nat. Commun.">
        <title>Genome sequence of the cluster root forming white lupin.</title>
        <authorList>
            <person name="Hufnagel B."/>
            <person name="Marques A."/>
            <person name="Soriano A."/>
            <person name="Marques L."/>
            <person name="Divol F."/>
            <person name="Doumas P."/>
            <person name="Sallet E."/>
            <person name="Mancinotti D."/>
            <person name="Carrere S."/>
            <person name="Marande W."/>
            <person name="Arribat S."/>
            <person name="Keller J."/>
            <person name="Huneau C."/>
            <person name="Blein T."/>
            <person name="Aime D."/>
            <person name="Laguerre M."/>
            <person name="Taylor J."/>
            <person name="Schubert V."/>
            <person name="Nelson M."/>
            <person name="Geu-Flores F."/>
            <person name="Crespi M."/>
            <person name="Gallardo-Guerrero K."/>
            <person name="Delaux P.-M."/>
            <person name="Salse J."/>
            <person name="Berges H."/>
            <person name="Guyot R."/>
            <person name="Gouzy J."/>
            <person name="Peret B."/>
        </authorList>
    </citation>
    <scope>NUCLEOTIDE SEQUENCE [LARGE SCALE GENOMIC DNA]</scope>
    <source>
        <strain evidence="9">cv. Amiga</strain>
    </source>
</reference>
<dbReference type="EMBL" id="WOCE01000021">
    <property type="protein sequence ID" value="KAE9590250.1"/>
    <property type="molecule type" value="Genomic_DNA"/>
</dbReference>
<dbReference type="Proteomes" id="UP000447434">
    <property type="component" value="Chromosome 21"/>
</dbReference>
<evidence type="ECO:0000259" key="7">
    <source>
        <dbReference type="Pfam" id="PF06886"/>
    </source>
</evidence>
<evidence type="ECO:0000313" key="9">
    <source>
        <dbReference type="Proteomes" id="UP000447434"/>
    </source>
</evidence>
<keyword evidence="5" id="KW-0206">Cytoskeleton</keyword>
<comment type="similarity">
    <text evidence="2">Belongs to the TPX2 family.</text>
</comment>
<comment type="subcellular location">
    <subcellularLocation>
        <location evidence="1">Cytoplasm</location>
        <location evidence="1">Cytoskeleton</location>
    </subcellularLocation>
</comment>
<keyword evidence="4" id="KW-0493">Microtubule</keyword>
<gene>
    <name evidence="8" type="ORF">Lalb_Chr21g0317641</name>
</gene>
<dbReference type="InterPro" id="IPR027329">
    <property type="entry name" value="TPX2_C"/>
</dbReference>
<evidence type="ECO:0000313" key="8">
    <source>
        <dbReference type="EMBL" id="KAE9590250.1"/>
    </source>
</evidence>
<accession>A0A6A4NLM7</accession>
<keyword evidence="3" id="KW-0963">Cytoplasm</keyword>
<evidence type="ECO:0000256" key="5">
    <source>
        <dbReference type="ARBA" id="ARBA00023212"/>
    </source>
</evidence>
<dbReference type="PANTHER" id="PTHR47067">
    <property type="entry name" value="TPX2 (TARGETING PROTEIN FOR XKLP2) PROTEIN FAMILY-RELATED"/>
    <property type="match status" value="1"/>
</dbReference>
<evidence type="ECO:0000256" key="4">
    <source>
        <dbReference type="ARBA" id="ARBA00022701"/>
    </source>
</evidence>
<dbReference type="OrthoDB" id="621651at2759"/>
<protein>
    <recommendedName>
        <fullName evidence="7">TPX2 C-terminal domain-containing protein</fullName>
    </recommendedName>
</protein>
<feature type="region of interest" description="Disordered" evidence="6">
    <location>
        <begin position="330"/>
        <end position="381"/>
    </location>
</feature>
<feature type="compositionally biased region" description="Polar residues" evidence="6">
    <location>
        <begin position="283"/>
        <end position="293"/>
    </location>
</feature>
<proteinExistence type="inferred from homology"/>
<dbReference type="AlphaFoldDB" id="A0A6A4NLM7"/>
<feature type="region of interest" description="Disordered" evidence="6">
    <location>
        <begin position="265"/>
        <end position="304"/>
    </location>
</feature>
<dbReference type="GO" id="GO:0005874">
    <property type="term" value="C:microtubule"/>
    <property type="evidence" value="ECO:0007669"/>
    <property type="project" value="UniProtKB-KW"/>
</dbReference>
<name>A0A6A4NLM7_LUPAL</name>
<feature type="compositionally biased region" description="Polar residues" evidence="6">
    <location>
        <begin position="331"/>
        <end position="353"/>
    </location>
</feature>
<feature type="compositionally biased region" description="Polar residues" evidence="6">
    <location>
        <begin position="265"/>
        <end position="276"/>
    </location>
</feature>
<dbReference type="PANTHER" id="PTHR47067:SF7">
    <property type="entry name" value="TPX2 (TARGETING PROTEIN FOR XKLP2) PROTEIN FAMILY"/>
    <property type="match status" value="1"/>
</dbReference>
<dbReference type="Pfam" id="PF06886">
    <property type="entry name" value="TPX2"/>
    <property type="match status" value="1"/>
</dbReference>
<dbReference type="InterPro" id="IPR044216">
    <property type="entry name" value="WDL7"/>
</dbReference>
<evidence type="ECO:0000256" key="2">
    <source>
        <dbReference type="ARBA" id="ARBA00005885"/>
    </source>
</evidence>
<evidence type="ECO:0000256" key="6">
    <source>
        <dbReference type="SAM" id="MobiDB-lite"/>
    </source>
</evidence>
<evidence type="ECO:0000256" key="3">
    <source>
        <dbReference type="ARBA" id="ARBA00022490"/>
    </source>
</evidence>